<dbReference type="SUPFAM" id="SSF47406">
    <property type="entry name" value="SinR repressor dimerisation domain-like"/>
    <property type="match status" value="1"/>
</dbReference>
<reference evidence="2" key="1">
    <citation type="submission" date="2022-02" db="EMBL/GenBank/DDBJ databases">
        <title>Fredinandcohnia quinoae sp. nov. isolated from Chenopodium quinoa seeds.</title>
        <authorList>
            <person name="Saati-Santamaria Z."/>
            <person name="Flores-Felix J.D."/>
            <person name="Igual J.M."/>
            <person name="Velazquez E."/>
            <person name="Garcia-Fraile P."/>
            <person name="Martinez-Molina E."/>
        </authorList>
    </citation>
    <scope>NUCLEOTIDE SEQUENCE</scope>
    <source>
        <strain evidence="2">SECRCQ15</strain>
    </source>
</reference>
<gene>
    <name evidence="2" type="ORF">MJG50_06165</name>
</gene>
<keyword evidence="3" id="KW-1185">Reference proteome</keyword>
<evidence type="ECO:0000259" key="1">
    <source>
        <dbReference type="PROSITE" id="PS51500"/>
    </source>
</evidence>
<evidence type="ECO:0000313" key="2">
    <source>
        <dbReference type="EMBL" id="MCH1624905.1"/>
    </source>
</evidence>
<comment type="caution">
    <text evidence="2">The sequence shown here is derived from an EMBL/GenBank/DDBJ whole genome shotgun (WGS) entry which is preliminary data.</text>
</comment>
<feature type="domain" description="Sin" evidence="1">
    <location>
        <begin position="2"/>
        <end position="40"/>
    </location>
</feature>
<organism evidence="2 3">
    <name type="scientific">Fredinandcohnia quinoae</name>
    <dbReference type="NCBI Taxonomy" id="2918902"/>
    <lineage>
        <taxon>Bacteria</taxon>
        <taxon>Bacillati</taxon>
        <taxon>Bacillota</taxon>
        <taxon>Bacilli</taxon>
        <taxon>Bacillales</taxon>
        <taxon>Bacillaceae</taxon>
        <taxon>Fredinandcohnia</taxon>
    </lineage>
</organism>
<dbReference type="PROSITE" id="PS51500">
    <property type="entry name" value="SIN"/>
    <property type="match status" value="1"/>
</dbReference>
<dbReference type="Proteomes" id="UP001431131">
    <property type="component" value="Unassembled WGS sequence"/>
</dbReference>
<protein>
    <submittedName>
        <fullName evidence="2">Anti-repressor SinI family protein</fullName>
    </submittedName>
</protein>
<dbReference type="InterPro" id="IPR010981">
    <property type="entry name" value="SinR/SinI_dimer_dom"/>
</dbReference>
<evidence type="ECO:0000313" key="3">
    <source>
        <dbReference type="Proteomes" id="UP001431131"/>
    </source>
</evidence>
<proteinExistence type="predicted"/>
<sequence>MGIDLLEKNQLDQEWIQLIVEAQKLGIPVSEIQDFFKNSSNS</sequence>
<dbReference type="Pfam" id="PF08671">
    <property type="entry name" value="SinI"/>
    <property type="match status" value="1"/>
</dbReference>
<name>A0AAW5E0U8_9BACI</name>
<dbReference type="GO" id="GO:0046983">
    <property type="term" value="F:protein dimerization activity"/>
    <property type="evidence" value="ECO:0007669"/>
    <property type="project" value="InterPro"/>
</dbReference>
<dbReference type="InterPro" id="IPR036281">
    <property type="entry name" value="SinR/SinI_dimer_dom_sf"/>
</dbReference>
<dbReference type="AlphaFoldDB" id="A0AAW5E0U8"/>
<accession>A0AAW5E0U8</accession>
<dbReference type="EMBL" id="JAKTTI010000006">
    <property type="protein sequence ID" value="MCH1624905.1"/>
    <property type="molecule type" value="Genomic_DNA"/>
</dbReference>
<dbReference type="GO" id="GO:0006355">
    <property type="term" value="P:regulation of DNA-templated transcription"/>
    <property type="evidence" value="ECO:0007669"/>
    <property type="project" value="InterPro"/>
</dbReference>
<dbReference type="RefSeq" id="WP_240253700.1">
    <property type="nucleotide sequence ID" value="NZ_JAKTTI010000006.1"/>
</dbReference>